<accession>A0A1M6LPM4</accession>
<protein>
    <submittedName>
        <fullName evidence="1">Uncharacterized protein</fullName>
    </submittedName>
</protein>
<organism evidence="1 2">
    <name type="scientific">Desulfofundulus thermosubterraneus DSM 16057</name>
    <dbReference type="NCBI Taxonomy" id="1121432"/>
    <lineage>
        <taxon>Bacteria</taxon>
        <taxon>Bacillati</taxon>
        <taxon>Bacillota</taxon>
        <taxon>Clostridia</taxon>
        <taxon>Eubacteriales</taxon>
        <taxon>Peptococcaceae</taxon>
        <taxon>Desulfofundulus</taxon>
    </lineage>
</organism>
<evidence type="ECO:0000313" key="1">
    <source>
        <dbReference type="EMBL" id="SHJ73128.1"/>
    </source>
</evidence>
<proteinExistence type="predicted"/>
<feature type="non-terminal residue" evidence="1">
    <location>
        <position position="50"/>
    </location>
</feature>
<dbReference type="Proteomes" id="UP000184529">
    <property type="component" value="Unassembled WGS sequence"/>
</dbReference>
<gene>
    <name evidence="1" type="ORF">SAMN02745219_03206</name>
</gene>
<reference evidence="2" key="1">
    <citation type="submission" date="2016-11" db="EMBL/GenBank/DDBJ databases">
        <authorList>
            <person name="Varghese N."/>
            <person name="Submissions S."/>
        </authorList>
    </citation>
    <scope>NUCLEOTIDE SEQUENCE [LARGE SCALE GENOMIC DNA]</scope>
    <source>
        <strain evidence="2">DSM 16057</strain>
    </source>
</reference>
<dbReference type="AlphaFoldDB" id="A0A1M6LPM4"/>
<evidence type="ECO:0000313" key="2">
    <source>
        <dbReference type="Proteomes" id="UP000184529"/>
    </source>
</evidence>
<dbReference type="EMBL" id="FQZM01000054">
    <property type="protein sequence ID" value="SHJ73128.1"/>
    <property type="molecule type" value="Genomic_DNA"/>
</dbReference>
<name>A0A1M6LPM4_9FIRM</name>
<sequence>MALIPGKINPREIEKVLNKMFSPEWLRETAAKVGYVQRNRKIDPVTFFWV</sequence>
<keyword evidence="2" id="KW-1185">Reference proteome</keyword>